<evidence type="ECO:0000313" key="6">
    <source>
        <dbReference type="EMBL" id="QMV84781.1"/>
    </source>
</evidence>
<evidence type="ECO:0000256" key="2">
    <source>
        <dbReference type="ARBA" id="ARBA00022741"/>
    </source>
</evidence>
<keyword evidence="2" id="KW-0547">Nucleotide-binding</keyword>
<dbReference type="InterPro" id="IPR013126">
    <property type="entry name" value="Hsp_70_fam"/>
</dbReference>
<dbReference type="EMBL" id="CP059833">
    <property type="protein sequence ID" value="QMV84781.1"/>
    <property type="molecule type" value="Genomic_DNA"/>
</dbReference>
<dbReference type="InterPro" id="IPR018181">
    <property type="entry name" value="Heat_shock_70_CS"/>
</dbReference>
<dbReference type="GO" id="GO:0005524">
    <property type="term" value="F:ATP binding"/>
    <property type="evidence" value="ECO:0007669"/>
    <property type="project" value="UniProtKB-KW"/>
</dbReference>
<dbReference type="Pfam" id="PF00012">
    <property type="entry name" value="HSP70"/>
    <property type="match status" value="1"/>
</dbReference>
<dbReference type="InterPro" id="IPR043129">
    <property type="entry name" value="ATPase_NBD"/>
</dbReference>
<dbReference type="Gene3D" id="3.30.420.40">
    <property type="match status" value="2"/>
</dbReference>
<evidence type="ECO:0000256" key="4">
    <source>
        <dbReference type="ARBA" id="ARBA00023016"/>
    </source>
</evidence>
<dbReference type="PROSITE" id="PS00329">
    <property type="entry name" value="HSP70_2"/>
    <property type="match status" value="1"/>
</dbReference>
<evidence type="ECO:0000256" key="5">
    <source>
        <dbReference type="ARBA" id="ARBA00023186"/>
    </source>
</evidence>
<evidence type="ECO:0000313" key="7">
    <source>
        <dbReference type="Proteomes" id="UP000515570"/>
    </source>
</evidence>
<dbReference type="GO" id="GO:0140662">
    <property type="term" value="F:ATP-dependent protein folding chaperone"/>
    <property type="evidence" value="ECO:0007669"/>
    <property type="project" value="InterPro"/>
</dbReference>
<evidence type="ECO:0000256" key="3">
    <source>
        <dbReference type="ARBA" id="ARBA00022840"/>
    </source>
</evidence>
<dbReference type="Proteomes" id="UP000515570">
    <property type="component" value="Chromosome"/>
</dbReference>
<proteinExistence type="inferred from homology"/>
<gene>
    <name evidence="6" type="ORF">HW450_10625</name>
</gene>
<accession>A0A7G5FDU0</accession>
<evidence type="ECO:0000256" key="1">
    <source>
        <dbReference type="ARBA" id="ARBA00007381"/>
    </source>
</evidence>
<dbReference type="RefSeq" id="WP_182385588.1">
    <property type="nucleotide sequence ID" value="NZ_CP059833.1"/>
</dbReference>
<dbReference type="SUPFAM" id="SSF53067">
    <property type="entry name" value="Actin-like ATPase domain"/>
    <property type="match status" value="2"/>
</dbReference>
<protein>
    <submittedName>
        <fullName evidence="6">Hsp70 family protein</fullName>
    </submittedName>
</protein>
<keyword evidence="4" id="KW-0346">Stress response</keyword>
<dbReference type="PRINTS" id="PR00301">
    <property type="entry name" value="HEATSHOCK70"/>
</dbReference>
<reference evidence="6 7" key="1">
    <citation type="submission" date="2020-07" db="EMBL/GenBank/DDBJ databases">
        <title>non toxigenic Corynebacterium sp. nov from a clinical source.</title>
        <authorList>
            <person name="Bernier A.-M."/>
            <person name="Bernard K."/>
        </authorList>
    </citation>
    <scope>NUCLEOTIDE SEQUENCE [LARGE SCALE GENOMIC DNA]</scope>
    <source>
        <strain evidence="7">NML 93-0612</strain>
    </source>
</reference>
<organism evidence="6 7">
    <name type="scientific">Corynebacterium hindlerae</name>
    <dbReference type="NCBI Taxonomy" id="699041"/>
    <lineage>
        <taxon>Bacteria</taxon>
        <taxon>Bacillati</taxon>
        <taxon>Actinomycetota</taxon>
        <taxon>Actinomycetes</taxon>
        <taxon>Mycobacteriales</taxon>
        <taxon>Corynebacteriaceae</taxon>
        <taxon>Corynebacterium</taxon>
    </lineage>
</organism>
<keyword evidence="7" id="KW-1185">Reference proteome</keyword>
<dbReference type="Gene3D" id="3.90.640.10">
    <property type="entry name" value="Actin, Chain A, domain 4"/>
    <property type="match status" value="1"/>
</dbReference>
<keyword evidence="3" id="KW-0067">ATP-binding</keyword>
<sequence>MRFGIDFGTTRTVIAAVDRGNYPVVAVEDTYGDLREFIPTVVGLVGDQLVAGWAAQECTDNVRSFKRLLATPDANANTPVQIGEKTFPLGEVLAVFARAVVDELRRLYDTDSIEIVLGVPANAHSTQRLMTLTAFTQAGATVTGMVNEPSAAAFEYTHRHARTLNTKRRTVIVYDLGGGTFDCTLMRIDDNEHLVEKTLGIGRLGGDDFDALLADMAREQLGTEADLMEAARTAKEQLKPQSRRIMIEAGDDMVVLPVSEFYDAAQPLVEQTYEVLKPLIGESENLTDTDIAGIYLVGGASSLPLIPRLLRERYGHRVHRSPLPTASTAVGLAIAADPDSDFLLRDKVSRGIGVFRERNSGADVSLDTILEPGRETEATATSRYWAAHNIGWFRYVEFSPNNPGDFSVLAEVLVPFDPALRHLSQEELAQVPVQRWPDGYPWPEVVETISTDANGIAVIRIGIPAEHFETAVEVRALH</sequence>
<comment type="similarity">
    <text evidence="1">Belongs to the heat shock protein 70 family.</text>
</comment>
<dbReference type="AlphaFoldDB" id="A0A7G5FDU0"/>
<dbReference type="PANTHER" id="PTHR19375">
    <property type="entry name" value="HEAT SHOCK PROTEIN 70KDA"/>
    <property type="match status" value="1"/>
</dbReference>
<name>A0A7G5FDU0_9CORY</name>
<keyword evidence="5" id="KW-0143">Chaperone</keyword>